<evidence type="ECO:0000313" key="3">
    <source>
        <dbReference type="EMBL" id="URN17274.1"/>
    </source>
</evidence>
<reference evidence="3" key="1">
    <citation type="submission" date="2022-04" db="EMBL/GenBank/DDBJ databases">
        <title>Systematic whole-genome sequencing reveals an unexpected diversity among actinomycetoma pathogens and provides insights into their antibacterial susceptibilities.</title>
        <authorList>
            <person name="Watson A.K."/>
            <person name="Kepplinger B."/>
            <person name="Bakhiet S.M."/>
            <person name="Mhmoud N.A."/>
            <person name="Chapman J."/>
            <person name="Allenby N."/>
            <person name="Mickiewicz K."/>
            <person name="Goodfellow M."/>
            <person name="Fahal A.H."/>
            <person name="Errington J."/>
        </authorList>
    </citation>
    <scope>NUCLEOTIDE SEQUENCE</scope>
    <source>
        <strain evidence="3">SD 504</strain>
    </source>
</reference>
<feature type="domain" description="Knr4/Smi1-like" evidence="2">
    <location>
        <begin position="167"/>
        <end position="314"/>
    </location>
</feature>
<feature type="region of interest" description="Disordered" evidence="1">
    <location>
        <begin position="458"/>
        <end position="477"/>
    </location>
</feature>
<accession>A0ABY4TEB1</accession>
<proteinExistence type="predicted"/>
<dbReference type="SMART" id="SM00860">
    <property type="entry name" value="SMI1_KNR4"/>
    <property type="match status" value="1"/>
</dbReference>
<evidence type="ECO:0000259" key="2">
    <source>
        <dbReference type="SMART" id="SM00860"/>
    </source>
</evidence>
<dbReference type="Proteomes" id="UP001056383">
    <property type="component" value="Chromosome"/>
</dbReference>
<dbReference type="SUPFAM" id="SSF160631">
    <property type="entry name" value="SMI1/KNR4-like"/>
    <property type="match status" value="1"/>
</dbReference>
<protein>
    <submittedName>
        <fullName evidence="3">SMI1/KNR4 family protein</fullName>
    </submittedName>
</protein>
<dbReference type="PANTHER" id="PTHR47432:SF1">
    <property type="entry name" value="CELL WALL ASSEMBLY REGULATOR SMI1"/>
    <property type="match status" value="1"/>
</dbReference>
<gene>
    <name evidence="3" type="ORF">MW084_16605</name>
</gene>
<dbReference type="EMBL" id="CP095474">
    <property type="protein sequence ID" value="URN17274.1"/>
    <property type="molecule type" value="Genomic_DNA"/>
</dbReference>
<organism evidence="3 4">
    <name type="scientific">Streptomyces sudanensis</name>
    <dbReference type="NCBI Taxonomy" id="436397"/>
    <lineage>
        <taxon>Bacteria</taxon>
        <taxon>Bacillati</taxon>
        <taxon>Actinomycetota</taxon>
        <taxon>Actinomycetes</taxon>
        <taxon>Kitasatosporales</taxon>
        <taxon>Streptomycetaceae</taxon>
        <taxon>Streptomyces</taxon>
    </lineage>
</organism>
<dbReference type="RefSeq" id="WP_010470908.1">
    <property type="nucleotide sequence ID" value="NZ_CP095474.1"/>
</dbReference>
<evidence type="ECO:0000313" key="4">
    <source>
        <dbReference type="Proteomes" id="UP001056383"/>
    </source>
</evidence>
<dbReference type="InterPro" id="IPR037883">
    <property type="entry name" value="Knr4/Smi1-like_sf"/>
</dbReference>
<dbReference type="InterPro" id="IPR051873">
    <property type="entry name" value="KNR4/SMI1_regulator"/>
</dbReference>
<dbReference type="Gene3D" id="3.40.1580.10">
    <property type="entry name" value="SMI1/KNR4-like"/>
    <property type="match status" value="1"/>
</dbReference>
<sequence length="477" mass="50829">MPSIHDLATWEPLLRLLLLQDNAERLAAPGGYVAGHVGRGGWSVPVARPEPRPEPRPGRATLVGDMRAEWDAVGRVRDVLTESDTDGVSFMVETPAPGKALLHLFDRGPAVESGAGNHLGALVLVEGAVPEPWRRLPDPTPDAVPAPTADAALLERTLRERLPDAIGAGEEELAAAEERLGVALPEELKALYRVTRARWEDHGEDYGAAARLARAVGCELFSPNDVYVADAASRPALWEFGAMDAVETRPDAAVQGLVGSPGWIVFGDTGGGDRIAVDLTPGPRGHLGQVIVMSHEENCGAELVADSLTDMVLGRRYEEGHGTGREEHPPAVAWVNSSGIPDVVTAAHPGLEVLSIGVREGEPLSLEPLVGLPRLRTLSAYPGTLADPLEIARLDGLEFLELAPEEWRVLLAAGAVPRGLSAAAIEVHGERNPLQVVALANEILALWNRPPITRTTIEADLGPASHPVGPEPRRRLR</sequence>
<keyword evidence="4" id="KW-1185">Reference proteome</keyword>
<dbReference type="InterPro" id="IPR018958">
    <property type="entry name" value="Knr4/Smi1-like_dom"/>
</dbReference>
<evidence type="ECO:0000256" key="1">
    <source>
        <dbReference type="SAM" id="MobiDB-lite"/>
    </source>
</evidence>
<dbReference type="Pfam" id="PF09346">
    <property type="entry name" value="SMI1_KNR4"/>
    <property type="match status" value="1"/>
</dbReference>
<name>A0ABY4TEB1_9ACTN</name>
<dbReference type="PANTHER" id="PTHR47432">
    <property type="entry name" value="CELL WALL ASSEMBLY REGULATOR SMI1"/>
    <property type="match status" value="1"/>
</dbReference>